<comment type="function">
    <text evidence="10">Protein O-mannosyltransferase that catalyzes the transfer of a single mannose residue from a polyprenol phospho-mannosyl lipidic donor to the hydroxyl group of selected serine and threonine residues in acceptor proteins.</text>
</comment>
<comment type="subcellular location">
    <subcellularLocation>
        <location evidence="10">Cell membrane</location>
    </subcellularLocation>
    <subcellularLocation>
        <location evidence="1">Endomembrane system</location>
        <topology evidence="1">Multi-pass membrane protein</topology>
    </subcellularLocation>
</comment>
<comment type="similarity">
    <text evidence="3 10">Belongs to the glycosyltransferase 39 family.</text>
</comment>
<feature type="transmembrane region" description="Helical" evidence="10">
    <location>
        <begin position="443"/>
        <end position="460"/>
    </location>
</feature>
<evidence type="ECO:0000259" key="12">
    <source>
        <dbReference type="Pfam" id="PF16192"/>
    </source>
</evidence>
<dbReference type="STRING" id="168384.SAMN05660368_01930"/>
<feature type="transmembrane region" description="Helical" evidence="10">
    <location>
        <begin position="353"/>
        <end position="375"/>
    </location>
</feature>
<reference evidence="13" key="1">
    <citation type="submission" date="2009-07" db="EMBL/GenBank/DDBJ databases">
        <authorList>
            <person name="Weinstock G."/>
            <person name="Sodergren E."/>
            <person name="Clifton S."/>
            <person name="Fulton L."/>
            <person name="Fulton B."/>
            <person name="Courtney L."/>
            <person name="Fronick C."/>
            <person name="Harrison M."/>
            <person name="Strong C."/>
            <person name="Farmer C."/>
            <person name="Delahaunty K."/>
            <person name="Markovic C."/>
            <person name="Hall O."/>
            <person name="Minx P."/>
            <person name="Tomlinson C."/>
            <person name="Mitreva M."/>
            <person name="Nelson J."/>
            <person name="Hou S."/>
            <person name="Wollam A."/>
            <person name="Pepin K.H."/>
            <person name="Johnson M."/>
            <person name="Bhonagiri V."/>
            <person name="Nash W.E."/>
            <person name="Warren W."/>
            <person name="Chinwalla A."/>
            <person name="Mardis E.R."/>
            <person name="Wilson R.K."/>
        </authorList>
    </citation>
    <scope>NUCLEOTIDE SEQUENCE [LARGE SCALE GENOMIC DNA]</scope>
    <source>
        <strain evidence="13">DSM 14469</strain>
    </source>
</reference>
<dbReference type="AlphaFoldDB" id="C6LJJ3"/>
<evidence type="ECO:0000313" key="13">
    <source>
        <dbReference type="EMBL" id="EET59116.1"/>
    </source>
</evidence>
<dbReference type="InterPro" id="IPR032421">
    <property type="entry name" value="PMT_4TMC"/>
</dbReference>
<evidence type="ECO:0000256" key="3">
    <source>
        <dbReference type="ARBA" id="ARBA00007222"/>
    </source>
</evidence>
<keyword evidence="5 10" id="KW-0808">Transferase</keyword>
<dbReference type="RefSeq" id="WP_006863593.1">
    <property type="nucleotide sequence ID" value="NZ_ACCL02000021.1"/>
</dbReference>
<keyword evidence="14" id="KW-1185">Reference proteome</keyword>
<proteinExistence type="inferred from homology"/>
<feature type="transmembrane region" description="Helical" evidence="10">
    <location>
        <begin position="222"/>
        <end position="240"/>
    </location>
</feature>
<keyword evidence="10" id="KW-1003">Cell membrane</keyword>
<evidence type="ECO:0000256" key="1">
    <source>
        <dbReference type="ARBA" id="ARBA00004127"/>
    </source>
</evidence>
<accession>C6LJJ3</accession>
<evidence type="ECO:0000256" key="6">
    <source>
        <dbReference type="ARBA" id="ARBA00022692"/>
    </source>
</evidence>
<evidence type="ECO:0000256" key="5">
    <source>
        <dbReference type="ARBA" id="ARBA00022679"/>
    </source>
</evidence>
<dbReference type="InterPro" id="IPR027005">
    <property type="entry name" value="PMT-like"/>
</dbReference>
<feature type="transmembrane region" description="Helical" evidence="10">
    <location>
        <begin position="276"/>
        <end position="295"/>
    </location>
</feature>
<dbReference type="UniPathway" id="UPA00378"/>
<keyword evidence="4 10" id="KW-0328">Glycosyltransferase</keyword>
<feature type="domain" description="Protein O-mannosyl-transferase C-terminal four TM" evidence="12">
    <location>
        <begin position="386"/>
        <end position="562"/>
    </location>
</feature>
<evidence type="ECO:0000256" key="9">
    <source>
        <dbReference type="ARBA" id="ARBA00093617"/>
    </source>
</evidence>
<feature type="transmembrane region" description="Helical" evidence="10">
    <location>
        <begin position="467"/>
        <end position="484"/>
    </location>
</feature>
<evidence type="ECO:0000256" key="4">
    <source>
        <dbReference type="ARBA" id="ARBA00022676"/>
    </source>
</evidence>
<feature type="domain" description="ArnT-like N-terminal" evidence="11">
    <location>
        <begin position="145"/>
        <end position="371"/>
    </location>
</feature>
<dbReference type="OrthoDB" id="9776737at2"/>
<gene>
    <name evidence="13" type="ORF">BRYFOR_08830</name>
</gene>
<protein>
    <recommendedName>
        <fullName evidence="9 10">Polyprenol-phosphate-mannose--protein mannosyltransferase</fullName>
        <ecNumber evidence="10">2.4.1.-</ecNumber>
    </recommendedName>
</protein>
<dbReference type="Pfam" id="PF16192">
    <property type="entry name" value="PMT_4TMC"/>
    <property type="match status" value="1"/>
</dbReference>
<name>C6LJJ3_9FIRM</name>
<comment type="pathway">
    <text evidence="2 10">Protein modification; protein glycosylation.</text>
</comment>
<evidence type="ECO:0000256" key="10">
    <source>
        <dbReference type="RuleBase" id="RU367007"/>
    </source>
</evidence>
<dbReference type="EC" id="2.4.1.-" evidence="10"/>
<feature type="non-terminal residue" evidence="13">
    <location>
        <position position="1"/>
    </location>
</feature>
<dbReference type="Pfam" id="PF02366">
    <property type="entry name" value="PMT"/>
    <property type="match status" value="1"/>
</dbReference>
<evidence type="ECO:0000313" key="14">
    <source>
        <dbReference type="Proteomes" id="UP000005561"/>
    </source>
</evidence>
<feature type="transmembrane region" description="Helical" evidence="10">
    <location>
        <begin position="195"/>
        <end position="215"/>
    </location>
</feature>
<comment type="caution">
    <text evidence="13">The sequence shown here is derived from an EMBL/GenBank/DDBJ whole genome shotgun (WGS) entry which is preliminary data.</text>
</comment>
<dbReference type="GO" id="GO:0004169">
    <property type="term" value="F:dolichyl-phosphate-mannose-protein mannosyltransferase activity"/>
    <property type="evidence" value="ECO:0007669"/>
    <property type="project" value="UniProtKB-UniRule"/>
</dbReference>
<evidence type="ECO:0000256" key="7">
    <source>
        <dbReference type="ARBA" id="ARBA00022989"/>
    </source>
</evidence>
<feature type="transmembrane region" description="Helical" evidence="10">
    <location>
        <begin position="490"/>
        <end position="511"/>
    </location>
</feature>
<feature type="transmembrane region" description="Helical" evidence="10">
    <location>
        <begin position="520"/>
        <end position="542"/>
    </location>
</feature>
<dbReference type="GO" id="GO:0005886">
    <property type="term" value="C:plasma membrane"/>
    <property type="evidence" value="ECO:0007669"/>
    <property type="project" value="UniProtKB-SubCell"/>
</dbReference>
<evidence type="ECO:0000259" key="11">
    <source>
        <dbReference type="Pfam" id="PF02366"/>
    </source>
</evidence>
<dbReference type="InterPro" id="IPR003342">
    <property type="entry name" value="ArnT-like_N"/>
</dbReference>
<dbReference type="eggNOG" id="COG4346">
    <property type="taxonomic scope" value="Bacteria"/>
</dbReference>
<feature type="transmembrane region" description="Helical" evidence="10">
    <location>
        <begin position="246"/>
        <end position="264"/>
    </location>
</feature>
<feature type="transmembrane region" description="Helical" evidence="10">
    <location>
        <begin position="301"/>
        <end position="319"/>
    </location>
</feature>
<dbReference type="GO" id="GO:0012505">
    <property type="term" value="C:endomembrane system"/>
    <property type="evidence" value="ECO:0007669"/>
    <property type="project" value="UniProtKB-SubCell"/>
</dbReference>
<keyword evidence="6 10" id="KW-0812">Transmembrane</keyword>
<dbReference type="Proteomes" id="UP000005561">
    <property type="component" value="Unassembled WGS sequence"/>
</dbReference>
<keyword evidence="7 10" id="KW-1133">Transmembrane helix</keyword>
<dbReference type="EMBL" id="ACCL02000021">
    <property type="protein sequence ID" value="EET59116.1"/>
    <property type="molecule type" value="Genomic_DNA"/>
</dbReference>
<keyword evidence="8 10" id="KW-0472">Membrane</keyword>
<sequence length="566" mass="64448">IIAAICLFYGCIAFWKLGITEAPITEYALPSGQSIVLELEEEPGSGSLIWYLKDSAYHTVTIEWRNSQDEPWQNAQEVDMRTVFCWGSASFTASGKYLRLTNPGSDMTIAELVIQNADGEIVKPADTAGMEALFDETVLLPEEIDYQSGAYFDECYYTRTAYEFLNGTRAFETTHPPLGKILIALGAYCFGTTPFGFRVVGVIFGILMLPFLYLLGRDITKSRLLGGFAAFLFAFDFMHFTQTRIATIDVFITFFTILMFYFMYQYSRMSFYDTPLRRTFLPLGACGVSFGLGIACKWTGFYAGAGLAVLFFLTLWRRYREYVFARKSPEGSSGGISHAYIIKSFRMDTVKTLIFCILFFVAVPFLIYLLSYLPFSNGTDTGLLARMLANQKHMFRYHTGLKADHAYASAWYEWPLMIRPVFYYSRIIDDTMRQGISAFGNPLVWWAGIPACIYMLYLCLKKKDRNAMFLCIAYAFCYLPWSLVTRCTFAYHYFPSVPIVVCMITYSFALWRPRLGESRFAALVAFYGAAAYVLFLLFYPVLSGQPVSAGYVSTFLRWLDGWVLVQ</sequence>
<evidence type="ECO:0000256" key="2">
    <source>
        <dbReference type="ARBA" id="ARBA00004922"/>
    </source>
</evidence>
<organism evidence="13 14">
    <name type="scientific">Marvinbryantia formatexigens DSM 14469</name>
    <dbReference type="NCBI Taxonomy" id="478749"/>
    <lineage>
        <taxon>Bacteria</taxon>
        <taxon>Bacillati</taxon>
        <taxon>Bacillota</taxon>
        <taxon>Clostridia</taxon>
        <taxon>Lachnospirales</taxon>
        <taxon>Lachnospiraceae</taxon>
        <taxon>Marvinbryantia</taxon>
    </lineage>
</organism>
<evidence type="ECO:0000256" key="8">
    <source>
        <dbReference type="ARBA" id="ARBA00023136"/>
    </source>
</evidence>
<dbReference type="PANTHER" id="PTHR10050">
    <property type="entry name" value="DOLICHYL-PHOSPHATE-MANNOSE--PROTEIN MANNOSYLTRANSFERASE"/>
    <property type="match status" value="1"/>
</dbReference>